<keyword evidence="1" id="KW-0472">Membrane</keyword>
<evidence type="ECO:0000313" key="3">
    <source>
        <dbReference type="Proteomes" id="UP000291084"/>
    </source>
</evidence>
<evidence type="ECO:0000313" key="2">
    <source>
        <dbReference type="EMBL" id="BAT94887.1"/>
    </source>
</evidence>
<keyword evidence="1" id="KW-1133">Transmembrane helix</keyword>
<protein>
    <submittedName>
        <fullName evidence="2">Uncharacterized protein</fullName>
    </submittedName>
</protein>
<feature type="transmembrane region" description="Helical" evidence="1">
    <location>
        <begin position="12"/>
        <end position="31"/>
    </location>
</feature>
<dbReference type="Proteomes" id="UP000291084">
    <property type="component" value="Chromosome 8"/>
</dbReference>
<dbReference type="AlphaFoldDB" id="A0A0S3SQ48"/>
<feature type="non-terminal residue" evidence="2">
    <location>
        <position position="1"/>
    </location>
</feature>
<reference evidence="2 3" key="1">
    <citation type="journal article" date="2015" name="Sci. Rep.">
        <title>The power of single molecule real-time sequencing technology in the de novo assembly of a eukaryotic genome.</title>
        <authorList>
            <person name="Sakai H."/>
            <person name="Naito K."/>
            <person name="Ogiso-Tanaka E."/>
            <person name="Takahashi Y."/>
            <person name="Iseki K."/>
            <person name="Muto C."/>
            <person name="Satou K."/>
            <person name="Teruya K."/>
            <person name="Shiroma A."/>
            <person name="Shimoji M."/>
            <person name="Hirano T."/>
            <person name="Itoh T."/>
            <person name="Kaga A."/>
            <person name="Tomooka N."/>
        </authorList>
    </citation>
    <scope>NUCLEOTIDE SEQUENCE [LARGE SCALE GENOMIC DNA]</scope>
    <source>
        <strain evidence="3">cv. Shumari</strain>
    </source>
</reference>
<sequence>YGVEFSTYAEYHIMGVGVVAVVILGQITNSFPQILSLLKQLCQHLMTGSFMEHKGCNDLLQQIAKSLSLFFRW</sequence>
<name>A0A0S3SQ48_PHAAN</name>
<accession>A0A0S3SQ48</accession>
<keyword evidence="3" id="KW-1185">Reference proteome</keyword>
<gene>
    <name evidence="2" type="primary">Vigan.08G153600</name>
    <name evidence="2" type="ORF">VIGAN_08153600</name>
</gene>
<keyword evidence="1" id="KW-0812">Transmembrane</keyword>
<organism evidence="2 3">
    <name type="scientific">Vigna angularis var. angularis</name>
    <dbReference type="NCBI Taxonomy" id="157739"/>
    <lineage>
        <taxon>Eukaryota</taxon>
        <taxon>Viridiplantae</taxon>
        <taxon>Streptophyta</taxon>
        <taxon>Embryophyta</taxon>
        <taxon>Tracheophyta</taxon>
        <taxon>Spermatophyta</taxon>
        <taxon>Magnoliopsida</taxon>
        <taxon>eudicotyledons</taxon>
        <taxon>Gunneridae</taxon>
        <taxon>Pentapetalae</taxon>
        <taxon>rosids</taxon>
        <taxon>fabids</taxon>
        <taxon>Fabales</taxon>
        <taxon>Fabaceae</taxon>
        <taxon>Papilionoideae</taxon>
        <taxon>50 kb inversion clade</taxon>
        <taxon>NPAAA clade</taxon>
        <taxon>indigoferoid/millettioid clade</taxon>
        <taxon>Phaseoleae</taxon>
        <taxon>Vigna</taxon>
    </lineage>
</organism>
<evidence type="ECO:0000256" key="1">
    <source>
        <dbReference type="SAM" id="Phobius"/>
    </source>
</evidence>
<proteinExistence type="predicted"/>
<dbReference type="EMBL" id="AP015041">
    <property type="protein sequence ID" value="BAT94887.1"/>
    <property type="molecule type" value="Genomic_DNA"/>
</dbReference>